<feature type="region of interest" description="Disordered" evidence="1">
    <location>
        <begin position="291"/>
        <end position="318"/>
    </location>
</feature>
<name>F4PTU6_CACFS</name>
<sequence length="716" mass="81831">MSTLSSPVVISTKSTTTTKLEPEFNFNHGHHYPPLSPDIRVNNDNQDDNDNTEFDDIQLEPIDTTPPSTIPAVTGTIRYQPSIEMVDEDFGTRDYNHNNSNNNIRIEERYLNSPLPNHPNHQNNNQNTTTIDIPQLNINTTTTIVPTTTTTTTTNQIDEQQQLELNYEFQRELIDSTSICSNFTNWNILYLLFGCVVIVNTVILFSVGFLSENQSIIFSGIILCPIGFLAINHSIHLAYRRSRRVYNRLLTEHRRRQREAAEGQAPPVDPSTLPSKLEVLTIGIQCSPTPFPSISHHHHHHNEDDDNNNTHHQYQYHHHRLSIDMDKYDITSFQNNNNNNNKKKKTTMNEISTNNNNNNINNNNRDNNNNNNDDTTSTGSVMTLPTSSIHSLDGYFNYLIQLYREKFLKDQVIFNWDERINDSTYNQSLNTLDGYIKVQDYRSFTRHCTAFIQSATYCNSLLVDLLMRTPDPIVPKDQKSLWIYSFHDDNNIELLADRIAVLPMANMDILIRLFGLLHDISTNQSQSNNNNINNNSNGLSPTTTTNTTTIIDAKIIGDVYGATLLRSESTPNSSPSASLQGSGEFFFVDGVNAYTVIGTQIATLFIEQYNQIFPTLNNELKQREERVNKAVQALKENVESHYCKLQENIYLTIKKIKPSRFDTRISIIRKIHKDTEYQSFVDALKQYKVGQNGRVSLKKDENKKRTAIDPLLFSTG</sequence>
<dbReference type="SUPFAM" id="SSF48350">
    <property type="entry name" value="GTPase activation domain, GAP"/>
    <property type="match status" value="1"/>
</dbReference>
<dbReference type="PANTHER" id="PTHR14596">
    <property type="entry name" value="ZINC FINGER PROTEIN"/>
    <property type="match status" value="1"/>
</dbReference>
<keyword evidence="2" id="KW-0472">Membrane</keyword>
<accession>F4PTU6</accession>
<feature type="compositionally biased region" description="Low complexity" evidence="1">
    <location>
        <begin position="354"/>
        <end position="374"/>
    </location>
</feature>
<evidence type="ECO:0000256" key="2">
    <source>
        <dbReference type="SAM" id="Phobius"/>
    </source>
</evidence>
<dbReference type="RefSeq" id="XP_004358775.1">
    <property type="nucleotide sequence ID" value="XM_004358718.1"/>
</dbReference>
<evidence type="ECO:0000313" key="3">
    <source>
        <dbReference type="EMBL" id="EGG20925.1"/>
    </source>
</evidence>
<evidence type="ECO:0000313" key="4">
    <source>
        <dbReference type="Proteomes" id="UP000007797"/>
    </source>
</evidence>
<dbReference type="Proteomes" id="UP000007797">
    <property type="component" value="Unassembled WGS sequence"/>
</dbReference>
<dbReference type="Gene3D" id="1.10.555.10">
    <property type="entry name" value="Rho GTPase activation protein"/>
    <property type="match status" value="1"/>
</dbReference>
<dbReference type="GO" id="GO:0000987">
    <property type="term" value="F:cis-regulatory region sequence-specific DNA binding"/>
    <property type="evidence" value="ECO:0007669"/>
    <property type="project" value="TreeGrafter"/>
</dbReference>
<feature type="region of interest" description="Disordered" evidence="1">
    <location>
        <begin position="29"/>
        <end position="54"/>
    </location>
</feature>
<gene>
    <name evidence="3" type="ORF">DFA_00792</name>
</gene>
<feature type="transmembrane region" description="Helical" evidence="2">
    <location>
        <begin position="216"/>
        <end position="239"/>
    </location>
</feature>
<dbReference type="EMBL" id="GL883010">
    <property type="protein sequence ID" value="EGG20925.1"/>
    <property type="molecule type" value="Genomic_DNA"/>
</dbReference>
<dbReference type="KEGG" id="dfa:DFA_00792"/>
<keyword evidence="4" id="KW-1185">Reference proteome</keyword>
<keyword evidence="2" id="KW-0812">Transmembrane</keyword>
<dbReference type="GeneID" id="14873832"/>
<reference evidence="4" key="1">
    <citation type="journal article" date="2011" name="Genome Res.">
        <title>Phylogeny-wide analysis of social amoeba genomes highlights ancient origins for complex intercellular communication.</title>
        <authorList>
            <person name="Heidel A.J."/>
            <person name="Lawal H.M."/>
            <person name="Felder M."/>
            <person name="Schilde C."/>
            <person name="Helps N.R."/>
            <person name="Tunggal B."/>
            <person name="Rivero F."/>
            <person name="John U."/>
            <person name="Schleicher M."/>
            <person name="Eichinger L."/>
            <person name="Platzer M."/>
            <person name="Noegel A.A."/>
            <person name="Schaap P."/>
            <person name="Gloeckner G."/>
        </authorList>
    </citation>
    <scope>NUCLEOTIDE SEQUENCE [LARGE SCALE GENOMIC DNA]</scope>
    <source>
        <strain evidence="4">SH3</strain>
    </source>
</reference>
<dbReference type="GO" id="GO:0005634">
    <property type="term" value="C:nucleus"/>
    <property type="evidence" value="ECO:0007669"/>
    <property type="project" value="TreeGrafter"/>
</dbReference>
<feature type="compositionally biased region" description="Acidic residues" evidence="1">
    <location>
        <begin position="45"/>
        <end position="54"/>
    </location>
</feature>
<dbReference type="PANTHER" id="PTHR14596:SF72">
    <property type="entry name" value="ZINC FINGER PROTEIN MSN2-RELATED"/>
    <property type="match status" value="1"/>
</dbReference>
<dbReference type="GO" id="GO:0042594">
    <property type="term" value="P:response to starvation"/>
    <property type="evidence" value="ECO:0007669"/>
    <property type="project" value="TreeGrafter"/>
</dbReference>
<feature type="transmembrane region" description="Helical" evidence="2">
    <location>
        <begin position="188"/>
        <end position="210"/>
    </location>
</feature>
<keyword evidence="2" id="KW-1133">Transmembrane helix</keyword>
<dbReference type="InterPro" id="IPR008936">
    <property type="entry name" value="Rho_GTPase_activation_prot"/>
</dbReference>
<protein>
    <submittedName>
        <fullName evidence="3">Uncharacterized protein</fullName>
    </submittedName>
</protein>
<proteinExistence type="predicted"/>
<organism evidence="3 4">
    <name type="scientific">Cavenderia fasciculata</name>
    <name type="common">Slime mold</name>
    <name type="synonym">Dictyostelium fasciculatum</name>
    <dbReference type="NCBI Taxonomy" id="261658"/>
    <lineage>
        <taxon>Eukaryota</taxon>
        <taxon>Amoebozoa</taxon>
        <taxon>Evosea</taxon>
        <taxon>Eumycetozoa</taxon>
        <taxon>Dictyostelia</taxon>
        <taxon>Acytosteliales</taxon>
        <taxon>Cavenderiaceae</taxon>
        <taxon>Cavenderia</taxon>
    </lineage>
</organism>
<feature type="region of interest" description="Disordered" evidence="1">
    <location>
        <begin position="332"/>
        <end position="379"/>
    </location>
</feature>
<dbReference type="AlphaFoldDB" id="F4PTU6"/>
<dbReference type="GO" id="GO:0000981">
    <property type="term" value="F:DNA-binding transcription factor activity, RNA polymerase II-specific"/>
    <property type="evidence" value="ECO:0007669"/>
    <property type="project" value="TreeGrafter"/>
</dbReference>
<evidence type="ECO:0000256" key="1">
    <source>
        <dbReference type="SAM" id="MobiDB-lite"/>
    </source>
</evidence>
<dbReference type="OrthoDB" id="21419at2759"/>